<gene>
    <name evidence="2" type="ORF">EVAR_25956_1</name>
</gene>
<name>A0A4C1V2T7_EUMVA</name>
<dbReference type="Proteomes" id="UP000299102">
    <property type="component" value="Unassembled WGS sequence"/>
</dbReference>
<dbReference type="OrthoDB" id="7735955at2759"/>
<evidence type="ECO:0000256" key="1">
    <source>
        <dbReference type="SAM" id="Coils"/>
    </source>
</evidence>
<keyword evidence="1" id="KW-0175">Coiled coil</keyword>
<protein>
    <recommendedName>
        <fullName evidence="4">CCDC66 domain-containing protein</fullName>
    </recommendedName>
</protein>
<evidence type="ECO:0000313" key="3">
    <source>
        <dbReference type="Proteomes" id="UP000299102"/>
    </source>
</evidence>
<evidence type="ECO:0008006" key="4">
    <source>
        <dbReference type="Google" id="ProtNLM"/>
    </source>
</evidence>
<sequence length="516" mass="59110">MTILNHCNRNGPDDLITYDVIAYHFDNYNYYNHYLSICNLFRAAAQLPLHAPPQSALTQAERELSPRAVAADDRPIKPAAWLGPDGRGRRRSYGDFDDPSTLLAKCNKDKLMSDLRHSYMPSIFDAEAIQLRNMKAEQSSEIKERTIAYSLTPVGTLDDYYCSYSNIESFVGESFSHSISQEAAERRRYYQQELKNQILEQQRIKEERKAREKMLEQAEMRRLEEQLRMLRAAQDAEVKHDVEEFNRRRCSLQQEIDIEKQNLLRTTSQPLQSKIVRTNVRTSKSDQYNLVSKLPHYYPTTIESSNEICTKSMDGLPYSTNIPETSIFSPNYDVESYLRKNLNPSKESLIPKLSNSPNLLEEIEKIGSVRKIDTKLDDVRNPNIESNDKILIESGYGDPAHTQNTEMQALIKKKTNGSESLSSRAESDVTLPIPVLRHSPKVHSDLERDVEGTEASEAMKIVEDKRKVPAVQKNILKSLPTTDGKNLNILTQLGSIRRQLQLEQLKLDNMLAKEDV</sequence>
<comment type="caution">
    <text evidence="2">The sequence shown here is derived from an EMBL/GenBank/DDBJ whole genome shotgun (WGS) entry which is preliminary data.</text>
</comment>
<feature type="coiled-coil region" evidence="1">
    <location>
        <begin position="196"/>
        <end position="233"/>
    </location>
</feature>
<accession>A0A4C1V2T7</accession>
<dbReference type="AlphaFoldDB" id="A0A4C1V2T7"/>
<evidence type="ECO:0000313" key="2">
    <source>
        <dbReference type="EMBL" id="GBP32597.1"/>
    </source>
</evidence>
<reference evidence="2 3" key="1">
    <citation type="journal article" date="2019" name="Commun. Biol.">
        <title>The bagworm genome reveals a unique fibroin gene that provides high tensile strength.</title>
        <authorList>
            <person name="Kono N."/>
            <person name="Nakamura H."/>
            <person name="Ohtoshi R."/>
            <person name="Tomita M."/>
            <person name="Numata K."/>
            <person name="Arakawa K."/>
        </authorList>
    </citation>
    <scope>NUCLEOTIDE SEQUENCE [LARGE SCALE GENOMIC DNA]</scope>
</reference>
<keyword evidence="3" id="KW-1185">Reference proteome</keyword>
<dbReference type="EMBL" id="BGZK01000262">
    <property type="protein sequence ID" value="GBP32597.1"/>
    <property type="molecule type" value="Genomic_DNA"/>
</dbReference>
<proteinExistence type="predicted"/>
<organism evidence="2 3">
    <name type="scientific">Eumeta variegata</name>
    <name type="common">Bagworm moth</name>
    <name type="synonym">Eumeta japonica</name>
    <dbReference type="NCBI Taxonomy" id="151549"/>
    <lineage>
        <taxon>Eukaryota</taxon>
        <taxon>Metazoa</taxon>
        <taxon>Ecdysozoa</taxon>
        <taxon>Arthropoda</taxon>
        <taxon>Hexapoda</taxon>
        <taxon>Insecta</taxon>
        <taxon>Pterygota</taxon>
        <taxon>Neoptera</taxon>
        <taxon>Endopterygota</taxon>
        <taxon>Lepidoptera</taxon>
        <taxon>Glossata</taxon>
        <taxon>Ditrysia</taxon>
        <taxon>Tineoidea</taxon>
        <taxon>Psychidae</taxon>
        <taxon>Oiketicinae</taxon>
        <taxon>Eumeta</taxon>
    </lineage>
</organism>